<protein>
    <submittedName>
        <fullName evidence="3">HlyD family efflux transporter periplasmic adaptor subunit</fullName>
    </submittedName>
</protein>
<dbReference type="AlphaFoldDB" id="A0A7K0G4M1"/>
<dbReference type="RefSeq" id="WP_154282335.1">
    <property type="nucleotide sequence ID" value="NZ_JBHUJQ010000001.1"/>
</dbReference>
<evidence type="ECO:0000259" key="2">
    <source>
        <dbReference type="Pfam" id="PF26002"/>
    </source>
</evidence>
<keyword evidence="1" id="KW-0472">Membrane</keyword>
<keyword evidence="1" id="KW-1133">Transmembrane helix</keyword>
<evidence type="ECO:0000313" key="3">
    <source>
        <dbReference type="EMBL" id="MRX77926.1"/>
    </source>
</evidence>
<proteinExistence type="predicted"/>
<dbReference type="PANTHER" id="PTHR30386">
    <property type="entry name" value="MEMBRANE FUSION SUBUNIT OF EMRAB-TOLC MULTIDRUG EFFLUX PUMP"/>
    <property type="match status" value="1"/>
</dbReference>
<organism evidence="3 4">
    <name type="scientific">Pedobacter petrophilus</name>
    <dbReference type="NCBI Taxonomy" id="1908241"/>
    <lineage>
        <taxon>Bacteria</taxon>
        <taxon>Pseudomonadati</taxon>
        <taxon>Bacteroidota</taxon>
        <taxon>Sphingobacteriia</taxon>
        <taxon>Sphingobacteriales</taxon>
        <taxon>Sphingobacteriaceae</taxon>
        <taxon>Pedobacter</taxon>
    </lineage>
</organism>
<feature type="domain" description="AprE-like beta-barrel" evidence="2">
    <location>
        <begin position="333"/>
        <end position="414"/>
    </location>
</feature>
<dbReference type="InterPro" id="IPR050739">
    <property type="entry name" value="MFP"/>
</dbReference>
<gene>
    <name evidence="3" type="ORF">GJU39_17745</name>
</gene>
<comment type="caution">
    <text evidence="3">The sequence shown here is derived from an EMBL/GenBank/DDBJ whole genome shotgun (WGS) entry which is preliminary data.</text>
</comment>
<name>A0A7K0G4M1_9SPHI</name>
<dbReference type="OrthoDB" id="7057889at2"/>
<dbReference type="Gene3D" id="2.40.30.170">
    <property type="match status" value="1"/>
</dbReference>
<dbReference type="EMBL" id="WKKH01000034">
    <property type="protein sequence ID" value="MRX77926.1"/>
    <property type="molecule type" value="Genomic_DNA"/>
</dbReference>
<accession>A0A7K0G4M1</accession>
<dbReference type="InterPro" id="IPR058982">
    <property type="entry name" value="Beta-barrel_AprE"/>
</dbReference>
<evidence type="ECO:0000313" key="4">
    <source>
        <dbReference type="Proteomes" id="UP000487757"/>
    </source>
</evidence>
<keyword evidence="4" id="KW-1185">Reference proteome</keyword>
<feature type="transmembrane region" description="Helical" evidence="1">
    <location>
        <begin position="33"/>
        <end position="55"/>
    </location>
</feature>
<reference evidence="3 4" key="1">
    <citation type="submission" date="2019-11" db="EMBL/GenBank/DDBJ databases">
        <title>Pedobacter petrophilus genome.</title>
        <authorList>
            <person name="Feldbauer M.J."/>
            <person name="Newman J.D."/>
        </authorList>
    </citation>
    <scope>NUCLEOTIDE SEQUENCE [LARGE SCALE GENOMIC DNA]</scope>
    <source>
        <strain evidence="3 4">LMG 29686</strain>
    </source>
</reference>
<dbReference type="Pfam" id="PF26002">
    <property type="entry name" value="Beta-barrel_AprE"/>
    <property type="match status" value="1"/>
</dbReference>
<evidence type="ECO:0000256" key="1">
    <source>
        <dbReference type="SAM" id="Phobius"/>
    </source>
</evidence>
<dbReference type="Proteomes" id="UP000487757">
    <property type="component" value="Unassembled WGS sequence"/>
</dbReference>
<sequence length="435" mass="50478">MKETEEHHEEKFFHEAMASDEVREIITAIPSWIIRWGIMLIFLILVGIVMGSAFIEYPDVVKTNLKVNSTNSPKAVLSERAGKLIRILVVDGQIVTPGQPLAYLESVADHRNVLELKKWLKKLQSFEPTKDFTIKPLPANLVLGELQASFQSFYQQYLQYLSTRSDGYYVNKLVFLGKDLRDIDRLREQIFKQKKIQQQEYSNQEAEYNAYQKLYKNNVISRSEFIQQQNKYLSSQYPLQQTETALLNNITSYNAKDKELLDLKHTIKEEQGKFTQSLNKCLTDIDSWLLQNVLSATVGGKLTFAGILQPNQYLTQNQEVFIINPGNADFFGEVQIPQYNMGKVRLRERVLIKLHSYPFEQYGMISGKLTYISDVAYRDSVFIAKVSFEKVPRFDKNYGIVLKNGMLADAEIITEESSLLRRFFRNFIKIFKKHQ</sequence>
<dbReference type="PRINTS" id="PR01490">
    <property type="entry name" value="RTXTOXIND"/>
</dbReference>
<keyword evidence="1" id="KW-0812">Transmembrane</keyword>
<dbReference type="PANTHER" id="PTHR30386:SF28">
    <property type="entry name" value="EXPORTED PROTEIN"/>
    <property type="match status" value="1"/>
</dbReference>